<gene>
    <name evidence="1" type="ORF">Q3V53_08540</name>
</gene>
<evidence type="ECO:0000313" key="1">
    <source>
        <dbReference type="EMBL" id="MDO3657249.1"/>
    </source>
</evidence>
<dbReference type="EMBL" id="JAUMJH010000017">
    <property type="protein sequence ID" value="MDO3657249.1"/>
    <property type="molecule type" value="Genomic_DNA"/>
</dbReference>
<keyword evidence="2" id="KW-1185">Reference proteome</keyword>
<sequence length="296" mass="33091">MIKGLAITPPVLGRISIGKIVEKNGKRLPEKDDQFTITSQIQGKDGWIKHPLDEQLRAKAQNQKLRTIPVRMIFNDSELNLRAEYSLFDRQTGRLICSGNGETCQRLGQNGIEQHLCPSPDLCPLAQGGLCKPYGRLYVNLDESDEFGTFIFRTTGFNSIRTLVARLRYYSAASGDLLSCLPLQLTLRGKSTTQSYRTPIYYVDLTLRDGVNLNDAITSAKEIDEQSKAAGFYQEALDYVARQSYGNACFEAIGDEGLDIVEEFYSDESKLEQQTHGISHVQDIQKGLQQSVQALI</sequence>
<evidence type="ECO:0000313" key="2">
    <source>
        <dbReference type="Proteomes" id="UP001168902"/>
    </source>
</evidence>
<dbReference type="InterPro" id="IPR043991">
    <property type="entry name" value="Gp3-like"/>
</dbReference>
<accession>A0ABT8UW29</accession>
<comment type="caution">
    <text evidence="1">The sequence shown here is derived from an EMBL/GenBank/DDBJ whole genome shotgun (WGS) entry which is preliminary data.</text>
</comment>
<protein>
    <submittedName>
        <fullName evidence="1">Hydrolase or metal-binding protein</fullName>
    </submittedName>
</protein>
<organism evidence="1 2">
    <name type="scientific">Acinetobacter genomosp. 15BJ</name>
    <dbReference type="NCBI Taxonomy" id="106651"/>
    <lineage>
        <taxon>Bacteria</taxon>
        <taxon>Pseudomonadati</taxon>
        <taxon>Pseudomonadota</taxon>
        <taxon>Gammaproteobacteria</taxon>
        <taxon>Moraxellales</taxon>
        <taxon>Moraxellaceae</taxon>
        <taxon>Acinetobacter</taxon>
    </lineage>
</organism>
<dbReference type="Proteomes" id="UP001168902">
    <property type="component" value="Unassembled WGS sequence"/>
</dbReference>
<reference evidence="1 2" key="1">
    <citation type="submission" date="2023-07" db="EMBL/GenBank/DDBJ databases">
        <title>A novel proteolytic Acinetobacter species.</title>
        <authorList>
            <person name="Nemec A."/>
            <person name="Radolfova-Krizova L."/>
        </authorList>
    </citation>
    <scope>NUCLEOTIDE SEQUENCE [LARGE SCALE GENOMIC DNA]</scope>
    <source>
        <strain evidence="1 2">NIPH 1865</strain>
    </source>
</reference>
<proteinExistence type="predicted"/>
<keyword evidence="1" id="KW-0378">Hydrolase</keyword>
<dbReference type="GO" id="GO:0016787">
    <property type="term" value="F:hydrolase activity"/>
    <property type="evidence" value="ECO:0007669"/>
    <property type="project" value="UniProtKB-KW"/>
</dbReference>
<name>A0ABT8UW29_9GAMM</name>
<dbReference type="Pfam" id="PF18897">
    <property type="entry name" value="Gp3-like"/>
    <property type="match status" value="1"/>
</dbReference>
<dbReference type="RefSeq" id="WP_005092295.1">
    <property type="nucleotide sequence ID" value="NZ_JAUMJH010000017.1"/>
</dbReference>